<organism evidence="1">
    <name type="scientific">Myoviridae sp. ctijX18</name>
    <dbReference type="NCBI Taxonomy" id="2825154"/>
    <lineage>
        <taxon>Viruses</taxon>
        <taxon>Duplodnaviria</taxon>
        <taxon>Heunggongvirae</taxon>
        <taxon>Uroviricota</taxon>
        <taxon>Caudoviricetes</taxon>
    </lineage>
</organism>
<name>A0A8S5USW1_9CAUD</name>
<reference evidence="1" key="1">
    <citation type="journal article" date="2021" name="Proc. Natl. Acad. Sci. U.S.A.">
        <title>A Catalog of Tens of Thousands of Viruses from Human Metagenomes Reveals Hidden Associations with Chronic Diseases.</title>
        <authorList>
            <person name="Tisza M.J."/>
            <person name="Buck C.B."/>
        </authorList>
    </citation>
    <scope>NUCLEOTIDE SEQUENCE</scope>
    <source>
        <strain evidence="1">CtijX18</strain>
    </source>
</reference>
<evidence type="ECO:0000313" key="1">
    <source>
        <dbReference type="EMBL" id="DAF97462.1"/>
    </source>
</evidence>
<sequence length="404" mass="49153">MTYHDTRVNSGNITPTVISDDVKISDNVQDREDLITKLKSITPKNSFSYKLLSNPDYLNRLTYKQINLILMEQKRMNLTRAKKINKTKEEGLRQYRLHNKKDNLGFRKRTDRRLLPEWHVLRKKPYIPVPIKNSLDWHHNISSNYNTIYAYNKIKNLLHYLFIENSKVYVIRMDLFTNYTEAKDLDKVNRMFNRLFVERINRDELYLGYCCSRENSEEGIHLHCYFFFKDMGFTTAYRRIWKLGEKWKELGGKRWYSRNLDTDKLPHWEENSVIGRVDSTDFFKIERLLHCMKYLIKDLSNREWLDESGINKTVRLFTCSEITRYNDLIRQYELDFRDNPMKVARGKWCYSYQWLYEIGLNYNDTIFKSNPKNVKFYRNRLKEPISRYLEKQKVDIHDYKRLVY</sequence>
<dbReference type="EMBL" id="BK016133">
    <property type="protein sequence ID" value="DAF97462.1"/>
    <property type="molecule type" value="Genomic_DNA"/>
</dbReference>
<proteinExistence type="predicted"/>
<accession>A0A8S5USW1</accession>
<protein>
    <submittedName>
        <fullName evidence="1">Inovirus Gp2</fullName>
    </submittedName>
</protein>